<dbReference type="InterPro" id="IPR029063">
    <property type="entry name" value="SAM-dependent_MTases_sf"/>
</dbReference>
<dbReference type="PANTHER" id="PTHR18895:SF74">
    <property type="entry name" value="MTRF1L RELEASE FACTOR GLUTAMINE METHYLTRANSFERASE"/>
    <property type="match status" value="1"/>
</dbReference>
<dbReference type="RefSeq" id="WP_055148239.1">
    <property type="nucleotide sequence ID" value="NZ_JXSZ01000009.1"/>
</dbReference>
<proteinExistence type="inferred from homology"/>
<comment type="function">
    <text evidence="4">Methylates the class 1 translation termination release factors RF1/PrfA and RF2/PrfB on the glutamine residue of the universally conserved GGQ motif.</text>
</comment>
<comment type="caution">
    <text evidence="6">The sequence shown here is derived from an EMBL/GenBank/DDBJ whole genome shotgun (WGS) entry which is preliminary data.</text>
</comment>
<name>A0A0P7BBG2_9BACT</name>
<protein>
    <recommendedName>
        <fullName evidence="4">Release factor glutamine methyltransferase</fullName>
        <shortName evidence="4">RF MTase</shortName>
        <ecNumber evidence="4">2.1.1.297</ecNumber>
    </recommendedName>
    <alternativeName>
        <fullName evidence="4">N5-glutamine methyltransferase PrmC</fullName>
    </alternativeName>
    <alternativeName>
        <fullName evidence="4">Protein-(glutamine-N5) MTase PrmC</fullName>
    </alternativeName>
    <alternativeName>
        <fullName evidence="4">Protein-glutamine N-methyltransferase PrmC</fullName>
    </alternativeName>
</protein>
<dbReference type="GO" id="GO:0003676">
    <property type="term" value="F:nucleic acid binding"/>
    <property type="evidence" value="ECO:0007669"/>
    <property type="project" value="InterPro"/>
</dbReference>
<feature type="binding site" evidence="4">
    <location>
        <position position="141"/>
    </location>
    <ligand>
        <name>S-adenosyl-L-methionine</name>
        <dbReference type="ChEBI" id="CHEBI:59789"/>
    </ligand>
</feature>
<accession>A0A0P7BBG2</accession>
<dbReference type="OrthoDB" id="9800643at2"/>
<dbReference type="CDD" id="cd02440">
    <property type="entry name" value="AdoMet_MTases"/>
    <property type="match status" value="1"/>
</dbReference>
<keyword evidence="7" id="KW-1185">Reference proteome</keyword>
<keyword evidence="3 4" id="KW-0949">S-adenosyl-L-methionine</keyword>
<dbReference type="NCBIfam" id="TIGR00536">
    <property type="entry name" value="hemK_fam"/>
    <property type="match status" value="1"/>
</dbReference>
<dbReference type="InterPro" id="IPR004556">
    <property type="entry name" value="HemK-like"/>
</dbReference>
<dbReference type="SUPFAM" id="SSF53335">
    <property type="entry name" value="S-adenosyl-L-methionine-dependent methyltransferases"/>
    <property type="match status" value="1"/>
</dbReference>
<feature type="domain" description="Methyltransferase" evidence="5">
    <location>
        <begin position="113"/>
        <end position="237"/>
    </location>
</feature>
<dbReference type="PATRIC" id="fig|1605367.3.peg.3649"/>
<comment type="caution">
    <text evidence="4">Lacks conserved residue(s) required for the propagation of feature annotation.</text>
</comment>
<comment type="catalytic activity">
    <reaction evidence="4">
        <text>L-glutaminyl-[peptide chain release factor] + S-adenosyl-L-methionine = N(5)-methyl-L-glutaminyl-[peptide chain release factor] + S-adenosyl-L-homocysteine + H(+)</text>
        <dbReference type="Rhea" id="RHEA:42896"/>
        <dbReference type="Rhea" id="RHEA-COMP:10271"/>
        <dbReference type="Rhea" id="RHEA-COMP:10272"/>
        <dbReference type="ChEBI" id="CHEBI:15378"/>
        <dbReference type="ChEBI" id="CHEBI:30011"/>
        <dbReference type="ChEBI" id="CHEBI:57856"/>
        <dbReference type="ChEBI" id="CHEBI:59789"/>
        <dbReference type="ChEBI" id="CHEBI:61891"/>
        <dbReference type="EC" id="2.1.1.297"/>
    </reaction>
</comment>
<feature type="binding site" evidence="4">
    <location>
        <position position="187"/>
    </location>
    <ligand>
        <name>S-adenosyl-L-methionine</name>
        <dbReference type="ChEBI" id="CHEBI:59789"/>
    </ligand>
</feature>
<dbReference type="GO" id="GO:0032259">
    <property type="term" value="P:methylation"/>
    <property type="evidence" value="ECO:0007669"/>
    <property type="project" value="UniProtKB-KW"/>
</dbReference>
<keyword evidence="2 4" id="KW-0808">Transferase</keyword>
<evidence type="ECO:0000256" key="1">
    <source>
        <dbReference type="ARBA" id="ARBA00022603"/>
    </source>
</evidence>
<evidence type="ECO:0000313" key="6">
    <source>
        <dbReference type="EMBL" id="KPM47826.1"/>
    </source>
</evidence>
<dbReference type="InterPro" id="IPR019874">
    <property type="entry name" value="RF_methyltr_PrmC"/>
</dbReference>
<dbReference type="PROSITE" id="PS00092">
    <property type="entry name" value="N6_MTASE"/>
    <property type="match status" value="1"/>
</dbReference>
<dbReference type="InterPro" id="IPR050320">
    <property type="entry name" value="N5-glutamine_MTase"/>
</dbReference>
<dbReference type="InterPro" id="IPR025714">
    <property type="entry name" value="Methyltranfer_dom"/>
</dbReference>
<dbReference type="PANTHER" id="PTHR18895">
    <property type="entry name" value="HEMK METHYLTRANSFERASE"/>
    <property type="match status" value="1"/>
</dbReference>
<evidence type="ECO:0000256" key="4">
    <source>
        <dbReference type="HAMAP-Rule" id="MF_02126"/>
    </source>
</evidence>
<sequence>MSFLGAKSIFDQTLQDLYIEDESERKSVAFLLLEDGFDISKMDIILNKSVMIDELLLEEYVERINRQEPIQQIVGFTYFAGRKFKVDKNVLIPRPETEELISIIKSLQLDQPAILDIGTGSGCIAISLALELINSEVWALDISEGALKVAMENAKSLKASVKFLHEDILKEKSTELNLKRFDLIVSNPPYIRNLEKSQMKANVLDYEPHLALFVENDNPLIFYKRIADLGIEQLNKDGLILAEINSYLGEETRQLFEKKGYEQVEILKDFYGKDRFVKAKKGLV</sequence>
<dbReference type="Pfam" id="PF13847">
    <property type="entry name" value="Methyltransf_31"/>
    <property type="match status" value="1"/>
</dbReference>
<evidence type="ECO:0000313" key="7">
    <source>
        <dbReference type="Proteomes" id="UP000050454"/>
    </source>
</evidence>
<reference evidence="6 7" key="1">
    <citation type="submission" date="2015-07" db="EMBL/GenBank/DDBJ databases">
        <title>The draft genome sequence of Leadbetterella sp. JN14-9.</title>
        <authorList>
            <person name="Liu Y."/>
            <person name="Du J."/>
            <person name="Shao Z."/>
        </authorList>
    </citation>
    <scope>NUCLEOTIDE SEQUENCE [LARGE SCALE GENOMIC DNA]</scope>
    <source>
        <strain evidence="6 7">JN14-9</strain>
    </source>
</reference>
<dbReference type="Proteomes" id="UP000050454">
    <property type="component" value="Unassembled WGS sequence"/>
</dbReference>
<evidence type="ECO:0000259" key="5">
    <source>
        <dbReference type="Pfam" id="PF13847"/>
    </source>
</evidence>
<dbReference type="Gene3D" id="3.40.50.150">
    <property type="entry name" value="Vaccinia Virus protein VP39"/>
    <property type="match status" value="1"/>
</dbReference>
<dbReference type="EC" id="2.1.1.297" evidence="4"/>
<dbReference type="STRING" id="1605367.AFM12_11275"/>
<dbReference type="NCBIfam" id="TIGR03534">
    <property type="entry name" value="RF_mod_PrmC"/>
    <property type="match status" value="1"/>
</dbReference>
<gene>
    <name evidence="4" type="primary">prmC</name>
    <name evidence="6" type="ORF">AFM12_11275</name>
</gene>
<keyword evidence="1 4" id="KW-0489">Methyltransferase</keyword>
<dbReference type="HAMAP" id="MF_02126">
    <property type="entry name" value="RF_methyltr_PrmC"/>
    <property type="match status" value="1"/>
</dbReference>
<dbReference type="EMBL" id="LGTQ01000009">
    <property type="protein sequence ID" value="KPM47826.1"/>
    <property type="molecule type" value="Genomic_DNA"/>
</dbReference>
<dbReference type="GO" id="GO:0102559">
    <property type="term" value="F:peptide chain release factor N(5)-glutamine methyltransferase activity"/>
    <property type="evidence" value="ECO:0007669"/>
    <property type="project" value="UniProtKB-EC"/>
</dbReference>
<feature type="binding site" evidence="4">
    <location>
        <begin position="187"/>
        <end position="190"/>
    </location>
    <ligand>
        <name>substrate</name>
    </ligand>
</feature>
<organism evidence="6 7">
    <name type="scientific">Jiulongibacter sediminis</name>
    <dbReference type="NCBI Taxonomy" id="1605367"/>
    <lineage>
        <taxon>Bacteria</taxon>
        <taxon>Pseudomonadati</taxon>
        <taxon>Bacteroidota</taxon>
        <taxon>Cytophagia</taxon>
        <taxon>Cytophagales</taxon>
        <taxon>Leadbetterellaceae</taxon>
        <taxon>Jiulongibacter</taxon>
    </lineage>
</organism>
<evidence type="ECO:0000256" key="3">
    <source>
        <dbReference type="ARBA" id="ARBA00022691"/>
    </source>
</evidence>
<dbReference type="InterPro" id="IPR002052">
    <property type="entry name" value="DNA_methylase_N6_adenine_CS"/>
</dbReference>
<dbReference type="Gene3D" id="1.10.8.10">
    <property type="entry name" value="DNA helicase RuvA subunit, C-terminal domain"/>
    <property type="match status" value="1"/>
</dbReference>
<comment type="similarity">
    <text evidence="4">Belongs to the protein N5-glutamine methyltransferase family. PrmC subfamily.</text>
</comment>
<evidence type="ECO:0000256" key="2">
    <source>
        <dbReference type="ARBA" id="ARBA00022679"/>
    </source>
</evidence>
<dbReference type="AlphaFoldDB" id="A0A0P7BBG2"/>
<feature type="binding site" evidence="4">
    <location>
        <begin position="118"/>
        <end position="122"/>
    </location>
    <ligand>
        <name>S-adenosyl-L-methionine</name>
        <dbReference type="ChEBI" id="CHEBI:59789"/>
    </ligand>
</feature>